<dbReference type="AlphaFoldDB" id="Q46MJ2"/>
<keyword evidence="2" id="KW-0614">Plasmid</keyword>
<reference evidence="2" key="1">
    <citation type="submission" date="2005-08" db="EMBL/GenBank/DDBJ databases">
        <title>Complete sequence of a megaplasmid of Ralstonia eutropha JMP134.</title>
        <authorList>
            <person name="Copeland A."/>
            <person name="Lucas S."/>
            <person name="Lapidus A."/>
            <person name="Barry K."/>
            <person name="Detter J.C."/>
            <person name="Glavina T."/>
            <person name="Hammon N."/>
            <person name="Israni S."/>
            <person name="Pitluck S."/>
            <person name="Goltsman E."/>
            <person name="Martinez M."/>
            <person name="Vergez L."/>
            <person name="Larimer F."/>
            <person name="Land M."/>
            <person name="Lykidis A."/>
            <person name="Richardson P."/>
        </authorList>
    </citation>
    <scope>NUCLEOTIDE SEQUENCE [LARGE SCALE GENOMIC DNA]</scope>
    <source>
        <strain evidence="2">JMP134</strain>
        <plasmid evidence="2">megaplasmid</plasmid>
    </source>
</reference>
<dbReference type="KEGG" id="reu:Reut_C6335"/>
<evidence type="ECO:0000259" key="1">
    <source>
        <dbReference type="Pfam" id="PF04993"/>
    </source>
</evidence>
<accession>Q46MJ2</accession>
<organism evidence="2">
    <name type="scientific">Cupriavidus pinatubonensis (strain JMP 134 / LMG 1197)</name>
    <name type="common">Cupriavidus necator (strain JMP 134)</name>
    <dbReference type="NCBI Taxonomy" id="264198"/>
    <lineage>
        <taxon>Bacteria</taxon>
        <taxon>Pseudomonadati</taxon>
        <taxon>Pseudomonadota</taxon>
        <taxon>Betaproteobacteria</taxon>
        <taxon>Burkholderiales</taxon>
        <taxon>Burkholderiaceae</taxon>
        <taxon>Cupriavidus</taxon>
    </lineage>
</organism>
<evidence type="ECO:0000313" key="2">
    <source>
        <dbReference type="EMBL" id="AAZ65638.1"/>
    </source>
</evidence>
<dbReference type="OrthoDB" id="8687154at2"/>
<dbReference type="SUPFAM" id="SSF159894">
    <property type="entry name" value="YgaC/TfoX-N like"/>
    <property type="match status" value="1"/>
</dbReference>
<dbReference type="Pfam" id="PF04993">
    <property type="entry name" value="TfoX_N"/>
    <property type="match status" value="1"/>
</dbReference>
<dbReference type="InterPro" id="IPR007076">
    <property type="entry name" value="TfoX_N"/>
</dbReference>
<proteinExistence type="predicted"/>
<geneLocation type="plasmid" evidence="2">
    <name>megaplasmid</name>
</geneLocation>
<dbReference type="eggNOG" id="COG3070">
    <property type="taxonomic scope" value="Bacteria"/>
</dbReference>
<dbReference type="HOGENOM" id="CLU_125849_1_1_4"/>
<dbReference type="Gene3D" id="3.30.1460.30">
    <property type="entry name" value="YgaC/TfoX-N like chaperone"/>
    <property type="match status" value="1"/>
</dbReference>
<gene>
    <name evidence="2" type="ordered locus">Reut_C6335</name>
</gene>
<feature type="domain" description="TfoX N-terminal" evidence="1">
    <location>
        <begin position="17"/>
        <end position="110"/>
    </location>
</feature>
<protein>
    <submittedName>
        <fullName evidence="2">TfoX, N-terminal</fullName>
    </submittedName>
</protein>
<name>Q46MJ2_CUPPJ</name>
<dbReference type="EMBL" id="CP000092">
    <property type="protein sequence ID" value="AAZ65638.1"/>
    <property type="molecule type" value="Genomic_DNA"/>
</dbReference>
<sequence>MTKLTKLTKELAAHFADQLSGWASITTRPLFGAVALYREEDVFAMVWQGSLYFKVSEESRGDFETAGSHALGYVSEGQEHALKSYWEVPVDVIEDRKQLIVWAQRAWEAAKGCKELAVLRAGSMPPGPFRRFLLSIAP</sequence>